<feature type="domain" description="DUF3251" evidence="3">
    <location>
        <begin position="28"/>
        <end position="180"/>
    </location>
</feature>
<evidence type="ECO:0000313" key="4">
    <source>
        <dbReference type="EMBL" id="QDY41188.1"/>
    </source>
</evidence>
<feature type="signal peptide" evidence="2">
    <location>
        <begin position="1"/>
        <end position="24"/>
    </location>
</feature>
<reference evidence="4 5" key="1">
    <citation type="submission" date="2018-10" db="EMBL/GenBank/DDBJ databases">
        <title>Genome Sequencing of Pantoea dispersa DSM 32899.</title>
        <authorList>
            <person name="Nawrath M."/>
            <person name="Ottenheim C."/>
            <person name="Wilm A."/>
            <person name="Zimmermann W."/>
            <person name="Wu J.C."/>
        </authorList>
    </citation>
    <scope>NUCLEOTIDE SEQUENCE [LARGE SCALE GENOMIC DNA]</scope>
    <source>
        <strain evidence="4 5">DSM 32899</strain>
    </source>
</reference>
<protein>
    <submittedName>
        <fullName evidence="4">DUF3251 domain-containing protein</fullName>
    </submittedName>
</protein>
<dbReference type="InterPro" id="IPR021658">
    <property type="entry name" value="DUF3251"/>
</dbReference>
<dbReference type="KEGG" id="pdis:D8B20_04425"/>
<dbReference type="Pfam" id="PF11622">
    <property type="entry name" value="DUF3251"/>
    <property type="match status" value="1"/>
</dbReference>
<dbReference type="InterPro" id="IPR037125">
    <property type="entry name" value="YajI-like_sf"/>
</dbReference>
<evidence type="ECO:0000313" key="5">
    <source>
        <dbReference type="Proteomes" id="UP000319411"/>
    </source>
</evidence>
<accession>A0A518XAG3</accession>
<sequence length="189" mass="19651">MTHRTLWMAAVLALPGLSGCSAPPATPQVRALHQEVGQLNQQMRQLTRQASALEIQGQLNSQSAQGAWLLPQANTPVALQTQAGTLTFALSPVEGDASGSRALLSVTPAASHPLPAFSATVEWGEMDPASGKPLNAEHFSQTIHVAASLIPQQTVTVPLRLNGLPPARLGYVRVHEVLSAPAASAAAAP</sequence>
<evidence type="ECO:0000259" key="3">
    <source>
        <dbReference type="Pfam" id="PF11622"/>
    </source>
</evidence>
<dbReference type="EMBL" id="CP032702">
    <property type="protein sequence ID" value="QDY41188.1"/>
    <property type="molecule type" value="Genomic_DNA"/>
</dbReference>
<dbReference type="Gene3D" id="2.60.40.1620">
    <property type="entry name" value="Lipoprotein YajI-like"/>
    <property type="match status" value="1"/>
</dbReference>
<organism evidence="4 5">
    <name type="scientific">Candidatus Pantoea soli</name>
    <dbReference type="NCBI Taxonomy" id="3098669"/>
    <lineage>
        <taxon>Bacteria</taxon>
        <taxon>Pseudomonadati</taxon>
        <taxon>Pseudomonadota</taxon>
        <taxon>Gammaproteobacteria</taxon>
        <taxon>Enterobacterales</taxon>
        <taxon>Erwiniaceae</taxon>
        <taxon>Pantoea</taxon>
    </lineage>
</organism>
<dbReference type="NCBIfam" id="NF008575">
    <property type="entry name" value="PRK11530.1"/>
    <property type="match status" value="1"/>
</dbReference>
<dbReference type="RefSeq" id="WP_145887490.1">
    <property type="nucleotide sequence ID" value="NZ_CP032702.1"/>
</dbReference>
<feature type="coiled-coil region" evidence="1">
    <location>
        <begin position="29"/>
        <end position="56"/>
    </location>
</feature>
<dbReference type="Proteomes" id="UP000319411">
    <property type="component" value="Chromosome"/>
</dbReference>
<dbReference type="AlphaFoldDB" id="A0A518XAG3"/>
<gene>
    <name evidence="4" type="ORF">D8B20_04425</name>
</gene>
<proteinExistence type="predicted"/>
<dbReference type="OrthoDB" id="6504692at2"/>
<keyword evidence="1" id="KW-0175">Coiled coil</keyword>
<name>A0A518XAG3_9GAMM</name>
<evidence type="ECO:0000256" key="1">
    <source>
        <dbReference type="SAM" id="Coils"/>
    </source>
</evidence>
<dbReference type="PROSITE" id="PS51257">
    <property type="entry name" value="PROKAR_LIPOPROTEIN"/>
    <property type="match status" value="1"/>
</dbReference>
<keyword evidence="2" id="KW-0732">Signal</keyword>
<evidence type="ECO:0000256" key="2">
    <source>
        <dbReference type="SAM" id="SignalP"/>
    </source>
</evidence>
<feature type="chain" id="PRO_5021835905" evidence="2">
    <location>
        <begin position="25"/>
        <end position="189"/>
    </location>
</feature>
<keyword evidence="5" id="KW-1185">Reference proteome</keyword>